<sequence>TISGIIPVLIISEYNYRSSAKSKYQEVLDFVRVKKGSDFLKNIVTYNYTTQVGLVDW</sequence>
<evidence type="ECO:0000313" key="2">
    <source>
        <dbReference type="Proteomes" id="UP000094056"/>
    </source>
</evidence>
<organism evidence="1 2">
    <name type="scientific">Candidatus Scalindua rubra</name>
    <dbReference type="NCBI Taxonomy" id="1872076"/>
    <lineage>
        <taxon>Bacteria</taxon>
        <taxon>Pseudomonadati</taxon>
        <taxon>Planctomycetota</taxon>
        <taxon>Candidatus Brocadiia</taxon>
        <taxon>Candidatus Brocadiales</taxon>
        <taxon>Candidatus Scalinduaceae</taxon>
        <taxon>Candidatus Scalindua</taxon>
    </lineage>
</organism>
<reference evidence="1 2" key="1">
    <citation type="submission" date="2016-07" db="EMBL/GenBank/DDBJ databases">
        <title>Draft genome of Scalindua rubra, obtained from a brine-seawater interface in the Red Sea, sheds light on salt adaptation in anammox bacteria.</title>
        <authorList>
            <person name="Speth D.R."/>
            <person name="Lagkouvardos I."/>
            <person name="Wang Y."/>
            <person name="Qian P.-Y."/>
            <person name="Dutilh B.E."/>
            <person name="Jetten M.S."/>
        </authorList>
    </citation>
    <scope>NUCLEOTIDE SEQUENCE [LARGE SCALE GENOMIC DNA]</scope>
    <source>
        <strain evidence="1">BSI-1</strain>
    </source>
</reference>
<dbReference type="AlphaFoldDB" id="A0A1E3X4M5"/>
<dbReference type="EMBL" id="MAYW01000329">
    <property type="protein sequence ID" value="ODS29924.1"/>
    <property type="molecule type" value="Genomic_DNA"/>
</dbReference>
<name>A0A1E3X4M5_9BACT</name>
<dbReference type="Proteomes" id="UP000094056">
    <property type="component" value="Unassembled WGS sequence"/>
</dbReference>
<evidence type="ECO:0000313" key="1">
    <source>
        <dbReference type="EMBL" id="ODS29924.1"/>
    </source>
</evidence>
<comment type="caution">
    <text evidence="1">The sequence shown here is derived from an EMBL/GenBank/DDBJ whole genome shotgun (WGS) entry which is preliminary data.</text>
</comment>
<protein>
    <submittedName>
        <fullName evidence="1">Uncharacterized protein</fullName>
    </submittedName>
</protein>
<feature type="non-terminal residue" evidence="1">
    <location>
        <position position="1"/>
    </location>
</feature>
<gene>
    <name evidence="1" type="ORF">SCARUB_04976</name>
</gene>
<proteinExistence type="predicted"/>
<accession>A0A1E3X4M5</accession>